<keyword evidence="8" id="KW-1185">Reference proteome</keyword>
<dbReference type="PANTHER" id="PTHR30483:SF6">
    <property type="entry name" value="PERIPLASMIC BINDING PROTEIN OF ABC TRANSPORTER FOR NATURAL AMINO ACIDS"/>
    <property type="match status" value="1"/>
</dbReference>
<name>A0A023D4P8_ACIMT</name>
<evidence type="ECO:0000256" key="2">
    <source>
        <dbReference type="ARBA" id="ARBA00022729"/>
    </source>
</evidence>
<evidence type="ECO:0000313" key="8">
    <source>
        <dbReference type="Proteomes" id="UP000019760"/>
    </source>
</evidence>
<comment type="caution">
    <text evidence="7">The sequence shown here is derived from an EMBL/GenBank/DDBJ whole genome shotgun (WGS) entry which is preliminary data.</text>
</comment>
<dbReference type="Pfam" id="PF13458">
    <property type="entry name" value="Peripla_BP_6"/>
    <property type="match status" value="1"/>
</dbReference>
<evidence type="ECO:0000256" key="3">
    <source>
        <dbReference type="ARBA" id="ARBA00022970"/>
    </source>
</evidence>
<dbReference type="PROSITE" id="PS51257">
    <property type="entry name" value="PROKAR_LIPOPROTEIN"/>
    <property type="match status" value="1"/>
</dbReference>
<evidence type="ECO:0000256" key="1">
    <source>
        <dbReference type="ARBA" id="ARBA00010062"/>
    </source>
</evidence>
<feature type="compositionally biased region" description="Low complexity" evidence="4">
    <location>
        <begin position="259"/>
        <end position="268"/>
    </location>
</feature>
<accession>A0A023D4P8</accession>
<proteinExistence type="inferred from homology"/>
<dbReference type="InterPro" id="IPR028081">
    <property type="entry name" value="Leu-bd"/>
</dbReference>
<feature type="region of interest" description="Disordered" evidence="4">
    <location>
        <begin position="226"/>
        <end position="269"/>
    </location>
</feature>
<gene>
    <name evidence="7" type="ORF">Amme_038_025</name>
</gene>
<dbReference type="CDD" id="cd06339">
    <property type="entry name" value="PBP1_YraM_LppC_lipoprotein-like"/>
    <property type="match status" value="1"/>
</dbReference>
<evidence type="ECO:0000256" key="4">
    <source>
        <dbReference type="SAM" id="MobiDB-lite"/>
    </source>
</evidence>
<reference evidence="8" key="1">
    <citation type="journal article" date="2014" name="FEMS Microbiol. Lett.">
        <title>Draft Genomic DNA Sequence of the Facultatively Methylotrophic Bacterium Acidomonas methanolica type strain MB58.</title>
        <authorList>
            <person name="Higashiura N."/>
            <person name="Hadano H."/>
            <person name="Hirakawa H."/>
            <person name="Matsutani M."/>
            <person name="Takabe S."/>
            <person name="Matsushita K."/>
            <person name="Azuma Y."/>
        </authorList>
    </citation>
    <scope>NUCLEOTIDE SEQUENCE [LARGE SCALE GENOMIC DNA]</scope>
    <source>
        <strain evidence="8">MB58</strain>
    </source>
</reference>
<sequence>MRGAAARRKGLLLSMGAALALAACSEGTSPSATGTSGSAESAPTGPVRIGLLLPLSGRNAGLGRQMANAAILAVPATQKTAQIDLKDSDGAGGAAAAARAAIGAGDQILLGPLTAGQTAEVSGLAVAAGIPELAYTSDPSRAREGVWVMGLTPDQQVSRLVAAAHAEGRKTFAAFLPDTAFGHALGAGLVAACAANGVVAPNVVYHASDAASIQDGLKTLSAIEARQAQGQSPAQTATSPAAGEPNAVNPVPDATPDTSGPSASAASAPVPPPPFDALLLGDTGLQLATVINALRDDKIDPATVRIMGPALWGAFASKLGALHGAWFAAPDPASRASYVQAYRRRYGLAPTPMADVAYDTAAVAGALAAQPERFSPASLMREDGFAGVDGVFILKPGGHVARALAIFTIQPDGGASIAQPAPRTLTDTPS</sequence>
<feature type="signal peptide" evidence="5">
    <location>
        <begin position="1"/>
        <end position="22"/>
    </location>
</feature>
<feature type="chain" id="PRO_5030001369" evidence="5">
    <location>
        <begin position="23"/>
        <end position="430"/>
    </location>
</feature>
<comment type="similarity">
    <text evidence="1">Belongs to the leucine-binding protein family.</text>
</comment>
<keyword evidence="3" id="KW-0813">Transport</keyword>
<keyword evidence="2 5" id="KW-0732">Signal</keyword>
<protein>
    <submittedName>
        <fullName evidence="7">ABC transporter amino acid permease</fullName>
    </submittedName>
</protein>
<dbReference type="EMBL" id="BAND01000038">
    <property type="protein sequence ID" value="GAJ28776.1"/>
    <property type="molecule type" value="Genomic_DNA"/>
</dbReference>
<dbReference type="InterPro" id="IPR028082">
    <property type="entry name" value="Peripla_BP_I"/>
</dbReference>
<evidence type="ECO:0000256" key="5">
    <source>
        <dbReference type="SAM" id="SignalP"/>
    </source>
</evidence>
<dbReference type="PANTHER" id="PTHR30483">
    <property type="entry name" value="LEUCINE-SPECIFIC-BINDING PROTEIN"/>
    <property type="match status" value="1"/>
</dbReference>
<dbReference type="SUPFAM" id="SSF53822">
    <property type="entry name" value="Periplasmic binding protein-like I"/>
    <property type="match status" value="1"/>
</dbReference>
<reference evidence="7 8" key="2">
    <citation type="journal article" date="2014" name="FEMS Microbiol. Lett.">
        <title>Draft genomic DNA sequence of the facultatively methylotrophic bacterium Acidomonas methanolica type strain MB58.</title>
        <authorList>
            <person name="Higashiura N."/>
            <person name="Hadano H."/>
            <person name="Hirakawa H."/>
            <person name="Matsutani M."/>
            <person name="Takabe S."/>
            <person name="Matsushita K."/>
            <person name="Azuma Y."/>
        </authorList>
    </citation>
    <scope>NUCLEOTIDE SEQUENCE [LARGE SCALE GENOMIC DNA]</scope>
    <source>
        <strain evidence="7 8">MB58</strain>
    </source>
</reference>
<dbReference type="RefSeq" id="WP_239641621.1">
    <property type="nucleotide sequence ID" value="NZ_BAND01000038.1"/>
</dbReference>
<keyword evidence="3" id="KW-0029">Amino-acid transport</keyword>
<dbReference type="Gene3D" id="3.40.50.2300">
    <property type="match status" value="3"/>
</dbReference>
<dbReference type="InterPro" id="IPR051010">
    <property type="entry name" value="BCAA_transport"/>
</dbReference>
<evidence type="ECO:0000313" key="7">
    <source>
        <dbReference type="EMBL" id="GAJ28776.1"/>
    </source>
</evidence>
<dbReference type="GO" id="GO:0006865">
    <property type="term" value="P:amino acid transport"/>
    <property type="evidence" value="ECO:0007669"/>
    <property type="project" value="UniProtKB-KW"/>
</dbReference>
<evidence type="ECO:0000259" key="6">
    <source>
        <dbReference type="Pfam" id="PF13458"/>
    </source>
</evidence>
<feature type="domain" description="Leucine-binding protein" evidence="6">
    <location>
        <begin position="46"/>
        <end position="413"/>
    </location>
</feature>
<dbReference type="AlphaFoldDB" id="A0A023D4P8"/>
<organism evidence="7 8">
    <name type="scientific">Acidomonas methanolica NBRC 104435</name>
    <dbReference type="NCBI Taxonomy" id="1231351"/>
    <lineage>
        <taxon>Bacteria</taxon>
        <taxon>Pseudomonadati</taxon>
        <taxon>Pseudomonadota</taxon>
        <taxon>Alphaproteobacteria</taxon>
        <taxon>Acetobacterales</taxon>
        <taxon>Acetobacteraceae</taxon>
        <taxon>Acidomonas</taxon>
    </lineage>
</organism>
<feature type="compositionally biased region" description="Polar residues" evidence="4">
    <location>
        <begin position="228"/>
        <end position="239"/>
    </location>
</feature>
<dbReference type="Proteomes" id="UP000019760">
    <property type="component" value="Unassembled WGS sequence"/>
</dbReference>